<reference evidence="2" key="1">
    <citation type="journal article" date="2014" name="Int. J. Syst. Evol. Microbiol.">
        <title>Complete genome sequence of Corynebacterium casei LMG S-19264T (=DSM 44701T), isolated from a smear-ripened cheese.</title>
        <authorList>
            <consortium name="US DOE Joint Genome Institute (JGI-PGF)"/>
            <person name="Walter F."/>
            <person name="Albersmeier A."/>
            <person name="Kalinowski J."/>
            <person name="Ruckert C."/>
        </authorList>
    </citation>
    <scope>NUCLEOTIDE SEQUENCE</scope>
    <source>
        <strain evidence="2">KCTC 12711</strain>
    </source>
</reference>
<dbReference type="AlphaFoldDB" id="A0A918RN57"/>
<dbReference type="PANTHER" id="PTHR43162">
    <property type="match status" value="1"/>
</dbReference>
<dbReference type="Gene3D" id="3.90.25.10">
    <property type="entry name" value="UDP-galactose 4-epimerase, domain 1"/>
    <property type="match status" value="1"/>
</dbReference>
<sequence length="281" mass="30362">MTPTPQPHNLTLVLGGTGKTGRRIVERLRDKGLPVRIGSRSTVPAFDWDKEKSWDAALDGVTAAYITYAPDLAMPGAADAIQAFVDLAKRRGVKRLVLLSGRGEDEAQACERIVRNAGLDWTIVRASWFNQNFSEGAFIDMVLNGTITLPAGNQVEPFVDVDDIADVAVAALSEDHHNQQIYEVTGPRLMTMADVAADLSRATGLEITYVDVPHETFVAEVADSGAPKDVVWMLDYLFSTVLDGRNAQLTHGVQSALGRPPKDFADYARDVAATGVWGAVA</sequence>
<dbReference type="Pfam" id="PF13460">
    <property type="entry name" value="NAD_binding_10"/>
    <property type="match status" value="1"/>
</dbReference>
<evidence type="ECO:0000313" key="2">
    <source>
        <dbReference type="EMBL" id="GHA03821.1"/>
    </source>
</evidence>
<dbReference type="SUPFAM" id="SSF51735">
    <property type="entry name" value="NAD(P)-binding Rossmann-fold domains"/>
    <property type="match status" value="1"/>
</dbReference>
<comment type="caution">
    <text evidence="2">The sequence shown here is derived from an EMBL/GenBank/DDBJ whole genome shotgun (WGS) entry which is preliminary data.</text>
</comment>
<dbReference type="InterPro" id="IPR036291">
    <property type="entry name" value="NAD(P)-bd_dom_sf"/>
</dbReference>
<dbReference type="EMBL" id="BMXA01000002">
    <property type="protein sequence ID" value="GHA03821.1"/>
    <property type="molecule type" value="Genomic_DNA"/>
</dbReference>
<keyword evidence="3" id="KW-1185">Reference proteome</keyword>
<gene>
    <name evidence="2" type="ORF">GCM10008090_11320</name>
</gene>
<accession>A0A918RN57</accession>
<dbReference type="InterPro" id="IPR051604">
    <property type="entry name" value="Ergot_Alk_Oxidoreductase"/>
</dbReference>
<feature type="domain" description="NAD(P)-binding" evidence="1">
    <location>
        <begin position="15"/>
        <end position="174"/>
    </location>
</feature>
<dbReference type="InterPro" id="IPR016040">
    <property type="entry name" value="NAD(P)-bd_dom"/>
</dbReference>
<evidence type="ECO:0000259" key="1">
    <source>
        <dbReference type="Pfam" id="PF13460"/>
    </source>
</evidence>
<proteinExistence type="predicted"/>
<dbReference type="Gene3D" id="3.40.50.720">
    <property type="entry name" value="NAD(P)-binding Rossmann-like Domain"/>
    <property type="match status" value="1"/>
</dbReference>
<protein>
    <submittedName>
        <fullName evidence="2">NmrA family transcriptional regulator</fullName>
    </submittedName>
</protein>
<organism evidence="2 3">
    <name type="scientific">Arenicella chitinivorans</name>
    <dbReference type="NCBI Taxonomy" id="1329800"/>
    <lineage>
        <taxon>Bacteria</taxon>
        <taxon>Pseudomonadati</taxon>
        <taxon>Pseudomonadota</taxon>
        <taxon>Gammaproteobacteria</taxon>
        <taxon>Arenicellales</taxon>
        <taxon>Arenicellaceae</taxon>
        <taxon>Arenicella</taxon>
    </lineage>
</organism>
<evidence type="ECO:0000313" key="3">
    <source>
        <dbReference type="Proteomes" id="UP000614811"/>
    </source>
</evidence>
<dbReference type="PANTHER" id="PTHR43162:SF1">
    <property type="entry name" value="PRESTALK A DIFFERENTIATION PROTEIN A"/>
    <property type="match status" value="1"/>
</dbReference>
<name>A0A918RN57_9GAMM</name>
<dbReference type="Proteomes" id="UP000614811">
    <property type="component" value="Unassembled WGS sequence"/>
</dbReference>
<reference evidence="2" key="2">
    <citation type="submission" date="2020-09" db="EMBL/GenBank/DDBJ databases">
        <authorList>
            <person name="Sun Q."/>
            <person name="Kim S."/>
        </authorList>
    </citation>
    <scope>NUCLEOTIDE SEQUENCE</scope>
    <source>
        <strain evidence="2">KCTC 12711</strain>
    </source>
</reference>
<dbReference type="RefSeq" id="WP_189399074.1">
    <property type="nucleotide sequence ID" value="NZ_BMXA01000002.1"/>
</dbReference>